<feature type="binding site" evidence="13">
    <location>
        <begin position="173"/>
        <end position="180"/>
    </location>
    <ligand>
        <name>ATP</name>
        <dbReference type="ChEBI" id="CHEBI:30616"/>
    </ligand>
</feature>
<organism evidence="18 19">
    <name type="scientific">Cyclopterus lumpus</name>
    <name type="common">Lumpsucker</name>
    <dbReference type="NCBI Taxonomy" id="8103"/>
    <lineage>
        <taxon>Eukaryota</taxon>
        <taxon>Metazoa</taxon>
        <taxon>Chordata</taxon>
        <taxon>Craniata</taxon>
        <taxon>Vertebrata</taxon>
        <taxon>Euteleostomi</taxon>
        <taxon>Actinopterygii</taxon>
        <taxon>Neopterygii</taxon>
        <taxon>Teleostei</taxon>
        <taxon>Neoteleostei</taxon>
        <taxon>Acanthomorphata</taxon>
        <taxon>Eupercaria</taxon>
        <taxon>Perciformes</taxon>
        <taxon>Cottioidei</taxon>
        <taxon>Cottales</taxon>
        <taxon>Cyclopteridae</taxon>
        <taxon>Cyclopterus</taxon>
    </lineage>
</organism>
<dbReference type="PROSITE" id="PS50096">
    <property type="entry name" value="IQ"/>
    <property type="match status" value="1"/>
</dbReference>
<dbReference type="InterPro" id="IPR036961">
    <property type="entry name" value="Kinesin_motor_dom_sf"/>
</dbReference>
<dbReference type="PANTHER" id="PTHR45615">
    <property type="entry name" value="MYOSIN HEAVY CHAIN, NON-MUSCLE"/>
    <property type="match status" value="1"/>
</dbReference>
<evidence type="ECO:0000256" key="8">
    <source>
        <dbReference type="ARBA" id="ARBA00023054"/>
    </source>
</evidence>
<dbReference type="InterPro" id="IPR004009">
    <property type="entry name" value="SH3_Myosin"/>
</dbReference>
<dbReference type="InterPro" id="IPR008989">
    <property type="entry name" value="Myosin_S1_N"/>
</dbReference>
<feature type="domain" description="Myosin motor" evidence="16">
    <location>
        <begin position="80"/>
        <end position="763"/>
    </location>
</feature>
<dbReference type="FunFam" id="1.20.5.340:FF:000006">
    <property type="entry name" value="Myosin heavy chain"/>
    <property type="match status" value="1"/>
</dbReference>
<comment type="similarity">
    <text evidence="2 13">Belongs to the TRAFAC class myosin-kinesin ATPase superfamily. Myosin family.</text>
</comment>
<feature type="domain" description="Myosin N-terminal SH3-like" evidence="17">
    <location>
        <begin position="27"/>
        <end position="76"/>
    </location>
</feature>
<feature type="compositionally biased region" description="Polar residues" evidence="15">
    <location>
        <begin position="1576"/>
        <end position="1586"/>
    </location>
</feature>
<evidence type="ECO:0000256" key="4">
    <source>
        <dbReference type="ARBA" id="ARBA00022481"/>
    </source>
</evidence>
<dbReference type="Gene3D" id="1.20.5.370">
    <property type="match status" value="2"/>
</dbReference>
<dbReference type="SUPFAM" id="SSF52540">
    <property type="entry name" value="P-loop containing nucleoside triphosphate hydrolases"/>
    <property type="match status" value="1"/>
</dbReference>
<dbReference type="GO" id="GO:0000146">
    <property type="term" value="F:microfilament motor activity"/>
    <property type="evidence" value="ECO:0007669"/>
    <property type="project" value="TreeGrafter"/>
</dbReference>
<evidence type="ECO:0000259" key="17">
    <source>
        <dbReference type="PROSITE" id="PS51844"/>
    </source>
</evidence>
<evidence type="ECO:0000256" key="6">
    <source>
        <dbReference type="ARBA" id="ARBA00022741"/>
    </source>
</evidence>
<dbReference type="FunFam" id="3.40.850.10:FF:000024">
    <property type="entry name" value="Myosin heavy chain, isoform J"/>
    <property type="match status" value="1"/>
</dbReference>
<dbReference type="FunFam" id="1.20.5.340:FF:000004">
    <property type="entry name" value="Myosin heavy chain"/>
    <property type="match status" value="1"/>
</dbReference>
<dbReference type="Ensembl" id="ENSCLMT00005023658.1">
    <property type="protein sequence ID" value="ENSCLMP00005022578.1"/>
    <property type="gene ID" value="ENSCLMG00005011018.1"/>
</dbReference>
<reference evidence="18" key="2">
    <citation type="submission" date="2025-09" db="UniProtKB">
        <authorList>
            <consortium name="Ensembl"/>
        </authorList>
    </citation>
    <scope>IDENTIFICATION</scope>
</reference>
<feature type="region of interest" description="Actin-binding" evidence="13">
    <location>
        <begin position="640"/>
        <end position="662"/>
    </location>
</feature>
<dbReference type="Proteomes" id="UP000694565">
    <property type="component" value="Unplaced"/>
</dbReference>
<comment type="subcellular location">
    <subcellularLocation>
        <location evidence="1">Cytoplasm</location>
        <location evidence="1">Myofibril</location>
    </subcellularLocation>
</comment>
<dbReference type="FunFam" id="1.20.5.370:FF:000007">
    <property type="entry name" value="Myosin heavy chain"/>
    <property type="match status" value="1"/>
</dbReference>
<evidence type="ECO:0000256" key="5">
    <source>
        <dbReference type="ARBA" id="ARBA00022490"/>
    </source>
</evidence>
<dbReference type="GO" id="GO:0005524">
    <property type="term" value="F:ATP binding"/>
    <property type="evidence" value="ECO:0007669"/>
    <property type="project" value="UniProtKB-UniRule"/>
</dbReference>
<feature type="compositionally biased region" description="Basic and acidic residues" evidence="15">
    <location>
        <begin position="1735"/>
        <end position="1747"/>
    </location>
</feature>
<evidence type="ECO:0000256" key="15">
    <source>
        <dbReference type="SAM" id="MobiDB-lite"/>
    </source>
</evidence>
<dbReference type="Gene3D" id="6.10.250.2420">
    <property type="match status" value="1"/>
</dbReference>
<dbReference type="GO" id="GO:0016460">
    <property type="term" value="C:myosin II complex"/>
    <property type="evidence" value="ECO:0007669"/>
    <property type="project" value="TreeGrafter"/>
</dbReference>
<evidence type="ECO:0000256" key="9">
    <source>
        <dbReference type="ARBA" id="ARBA00023123"/>
    </source>
</evidence>
<protein>
    <recommendedName>
        <fullName evidence="20">Myosin heavy chain</fullName>
    </recommendedName>
</protein>
<dbReference type="Gene3D" id="1.20.5.340">
    <property type="match status" value="5"/>
</dbReference>
<dbReference type="FunFam" id="1.20.5.370:FF:000008">
    <property type="entry name" value="Myosin heavy chain"/>
    <property type="match status" value="1"/>
</dbReference>
<keyword evidence="4" id="KW-0488">Methylation</keyword>
<name>A0A8C2Z632_CYCLU</name>
<keyword evidence="7 13" id="KW-0067">ATP-binding</keyword>
<dbReference type="Gene3D" id="1.10.10.820">
    <property type="match status" value="1"/>
</dbReference>
<evidence type="ECO:0000256" key="10">
    <source>
        <dbReference type="ARBA" id="ARBA00023175"/>
    </source>
</evidence>
<dbReference type="FunFam" id="1.20.5.4820:FF:000001">
    <property type="entry name" value="Myosin heavy chain"/>
    <property type="match status" value="1"/>
</dbReference>
<dbReference type="Gene3D" id="1.20.58.530">
    <property type="match status" value="1"/>
</dbReference>
<reference evidence="18" key="1">
    <citation type="submission" date="2025-08" db="UniProtKB">
        <authorList>
            <consortium name="Ensembl"/>
        </authorList>
    </citation>
    <scope>IDENTIFICATION</scope>
</reference>
<feature type="region of interest" description="Disordered" evidence="15">
    <location>
        <begin position="1564"/>
        <end position="1593"/>
    </location>
</feature>
<dbReference type="GO" id="GO:0032982">
    <property type="term" value="C:myosin filament"/>
    <property type="evidence" value="ECO:0007669"/>
    <property type="project" value="UniProtKB-KW"/>
</dbReference>
<dbReference type="GeneTree" id="ENSGT00940000163461"/>
<dbReference type="FunFam" id="2.30.30.360:FF:000001">
    <property type="entry name" value="Myosin heavy chain"/>
    <property type="match status" value="1"/>
</dbReference>
<evidence type="ECO:0000313" key="18">
    <source>
        <dbReference type="Ensembl" id="ENSCLMP00005022578.1"/>
    </source>
</evidence>
<feature type="coiled-coil region" evidence="14">
    <location>
        <begin position="827"/>
        <end position="1254"/>
    </location>
</feature>
<dbReference type="Gene3D" id="3.40.850.10">
    <property type="entry name" value="Kinesin motor domain"/>
    <property type="match status" value="1"/>
</dbReference>
<dbReference type="FunFam" id="1.20.5.340:FF:000002">
    <property type="entry name" value="Myosin heavy chain"/>
    <property type="match status" value="1"/>
</dbReference>
<evidence type="ECO:0000313" key="19">
    <source>
        <dbReference type="Proteomes" id="UP000694565"/>
    </source>
</evidence>
<dbReference type="PRINTS" id="PR00193">
    <property type="entry name" value="MYOSINHEAVY"/>
</dbReference>
<keyword evidence="12 13" id="KW-0009">Actin-binding</keyword>
<keyword evidence="3" id="KW-0787">Thick filament</keyword>
<evidence type="ECO:0000256" key="3">
    <source>
        <dbReference type="ARBA" id="ARBA00022433"/>
    </source>
</evidence>
<dbReference type="GO" id="GO:0051015">
    <property type="term" value="F:actin filament binding"/>
    <property type="evidence" value="ECO:0007669"/>
    <property type="project" value="InterPro"/>
</dbReference>
<keyword evidence="10 13" id="KW-0505">Motor protein</keyword>
<evidence type="ECO:0000256" key="12">
    <source>
        <dbReference type="ARBA" id="ARBA00023203"/>
    </source>
</evidence>
<dbReference type="PANTHER" id="PTHR45615:SF44">
    <property type="entry name" value="MYOSIN HEAVY CHAIN 4-RELATED"/>
    <property type="match status" value="1"/>
</dbReference>
<dbReference type="FunFam" id="1.20.120.720:FF:000001">
    <property type="entry name" value="Myosin heavy chain, muscle"/>
    <property type="match status" value="1"/>
</dbReference>
<dbReference type="FunFam" id="1.20.5.340:FF:000013">
    <property type="entry name" value="Myosin heavy chain"/>
    <property type="match status" value="1"/>
</dbReference>
<evidence type="ECO:0000259" key="16">
    <source>
        <dbReference type="PROSITE" id="PS51456"/>
    </source>
</evidence>
<dbReference type="InterPro" id="IPR014751">
    <property type="entry name" value="XRCC4-like_C"/>
</dbReference>
<keyword evidence="11" id="KW-0514">Muscle protein</keyword>
<dbReference type="PROSITE" id="PS51456">
    <property type="entry name" value="MYOSIN_MOTOR"/>
    <property type="match status" value="1"/>
</dbReference>
<keyword evidence="19" id="KW-1185">Reference proteome</keyword>
<dbReference type="CDD" id="cd01377">
    <property type="entry name" value="MYSc_class_II"/>
    <property type="match status" value="1"/>
</dbReference>
<dbReference type="SUPFAM" id="SSF90257">
    <property type="entry name" value="Myosin rod fragments"/>
    <property type="match status" value="4"/>
</dbReference>
<keyword evidence="5" id="KW-0963">Cytoplasm</keyword>
<sequence>MAIYGKASIYLRKPEKERIEAQSAPFDAKSACYVADVKELYLKATIIKKDGGKVTLTVLDTKERTVKEEDVHPMNPPKYDKIEDMAMMTHLNEASVLYNLKERYAAWMIYTYSGLFCATVNPYKWLPVYDTECVSAYRGKKRMEAPPHIFSVSDNAYQFMATDRENQSVLITGESGAGKTVNTKRVIQYFATISVGGPKRDTSKGSLEDQIIAANPLLEAYGNAKTVRNDNSSRFGKFIRIHFGTTGKLASADIETYLLEKSRVTFQLEQERGYHIFYQMMTAHIPELLDLALITTNPYDFPMCSMGQITVASIDDKVELEATDNAIDILGFNNEEKMSIYKMTGAVLHHGNMKFKQKQREEQAEPDGTEDADKVAYLLGLNSADMLKALCYPRVKVGNEYVTKGQTVPQVNNSVPALAKSIYERMFLWMVIRINQMLDTKQARQFYIGVLDIAGFEIFDFNTLEQLCINFTNEKLQQFFNHTMFVLEQEEYKKEGIIWDFIDFGMDLAACIELIERPMGIFSILEEECMFPKATDTSFKNKLYDQHLGKNKAFEKPKPAKGKAEAHFSLVHYAGTVDYNIGGWLDKNKDPLNDSVIQLYQKSNVKLLPVLYPPTGGSKKGGKKKGGSMQTVSSQFRENLGKLMTNLRSTHPHFVRCLIPNESKTPGLMENFLVIHQLRCNGVLEGIRICRKGFPSRILYADFKQRYKVLNASVIPEGQFIDNKKASEKLLGSIDVNHDEYKFGHTKVFFKAGLLGTLEEMRDEKLASLVTMTQALCRGYLMRTEFVKMTERREAIYTVQYNVRSFMNVKHWPWMKVYYKIKPLLKTAETEKELANMKENYDKMKTDLAAALAKKKELEEKMVSFLQEKNDLQLQVASESENLSDAEERCEGLIKSKIQMEAKLKETTERLEDEEEINAELTAKKRKLEDECSELKKDIDDLELTLAKVEKEKHATENKVKNLTEEMASQDESIAKLTKEKKALQEAHQQTLDDLQAEEDKVNTLTKAKTKLEQQVDDLEGSLEQEKKLRMDLERAKRKLEGDLKLAQESIMDLENDKQQSDEKIKKKDFECSQLLSKIEDEQSMGAQLQKKIKELQARIEELEEEIEAERAARAKVEKQRADLSRELEEISERLEEAGGATAAQIEMNKKREAEFQKLRRDLEESTLQHEATAAALRKKQADSVAELGEQIDNLQRVKQKLEKEKSEYKMEIDDLSSNMENVAKAKGNLEKMCRTLEDQLSELKTKNDENVRQINDTSAQKARLLTENGEFSRQVEEKEALVSQLTRGKQAFTQQIEELKRQIEEEVKAKNALAHGLQSARHDCDLLREQFEEEQEAKAELQRGMSKANSEVAQWRAKYETDAIQRTEELEESKKKLAQRLQEAEEQIEAVNSKCASLEKTKQRLQSEVEDLMIDVERANGLAANLDKKQRNFDKVLAEWKQKYEEGQAELEGAQKEARSLSTELFKMKNSYEEALDQLETMKRENKNLQQEISDLTEQIGETGKSIHELEKSKKQVETEKSEIQTALEEAEGTLEHEESKILRVQLELNQIKGEVDRKLAEKDEEMEQIKRNSQRVNDSMQSTLDAEVRSRNDALRIKKKMEGDLNEMEVQLSHANRQAAESQKQLRNVRELETEVDGEQRRGADAVKGVRKYERRVKELTYQTEEDKKNVARLQDLVDKLQLKVKAYKRQAEESEEQANVHLSKCRKVQHELEEAEERADIAESQVNKLRAKSRDTGKGKEAAE</sequence>
<feature type="region of interest" description="Disordered" evidence="15">
    <location>
        <begin position="1717"/>
        <end position="1747"/>
    </location>
</feature>
<dbReference type="Gene3D" id="1.20.120.720">
    <property type="entry name" value="Myosin VI head, motor domain, U50 subdomain"/>
    <property type="match status" value="1"/>
</dbReference>
<dbReference type="FunFam" id="1.20.5.340:FF:000003">
    <property type="entry name" value="Myosin heavy chain"/>
    <property type="match status" value="1"/>
</dbReference>
<dbReference type="GO" id="GO:0030016">
    <property type="term" value="C:myofibril"/>
    <property type="evidence" value="ECO:0007669"/>
    <property type="project" value="UniProtKB-SubCell"/>
</dbReference>
<dbReference type="InterPro" id="IPR027417">
    <property type="entry name" value="P-loop_NTPase"/>
</dbReference>
<dbReference type="Gene3D" id="2.30.30.360">
    <property type="entry name" value="Myosin S1 fragment, N-terminal"/>
    <property type="match status" value="1"/>
</dbReference>
<dbReference type="Gene3D" id="1.20.5.4820">
    <property type="match status" value="1"/>
</dbReference>
<dbReference type="Pfam" id="PF02736">
    <property type="entry name" value="Myosin_N"/>
    <property type="match status" value="1"/>
</dbReference>
<evidence type="ECO:0008006" key="20">
    <source>
        <dbReference type="Google" id="ProtNLM"/>
    </source>
</evidence>
<dbReference type="InterPro" id="IPR002928">
    <property type="entry name" value="Myosin_tail"/>
</dbReference>
<evidence type="ECO:0000256" key="13">
    <source>
        <dbReference type="PROSITE-ProRule" id="PRU00782"/>
    </source>
</evidence>
<dbReference type="InterPro" id="IPR001609">
    <property type="entry name" value="Myosin_head_motor_dom-like"/>
</dbReference>
<accession>A0A8C2Z632</accession>
<keyword evidence="8 14" id="KW-0175">Coiled coil</keyword>
<evidence type="ECO:0000256" key="1">
    <source>
        <dbReference type="ARBA" id="ARBA00004657"/>
    </source>
</evidence>
<dbReference type="Pfam" id="PF00063">
    <property type="entry name" value="Myosin_head"/>
    <property type="match status" value="1"/>
</dbReference>
<evidence type="ECO:0000256" key="11">
    <source>
        <dbReference type="ARBA" id="ARBA00023179"/>
    </source>
</evidence>
<evidence type="ECO:0000256" key="2">
    <source>
        <dbReference type="ARBA" id="ARBA00008314"/>
    </source>
</evidence>
<keyword evidence="6 13" id="KW-0547">Nucleotide-binding</keyword>
<dbReference type="Pfam" id="PF01576">
    <property type="entry name" value="Myosin_tail_1"/>
    <property type="match status" value="1"/>
</dbReference>
<evidence type="ECO:0000256" key="7">
    <source>
        <dbReference type="ARBA" id="ARBA00022840"/>
    </source>
</evidence>
<proteinExistence type="inferred from homology"/>
<dbReference type="SMART" id="SM00242">
    <property type="entry name" value="MYSc"/>
    <property type="match status" value="1"/>
</dbReference>
<dbReference type="FunFam" id="1.10.10.820:FF:000001">
    <property type="entry name" value="Myosin heavy chain"/>
    <property type="match status" value="1"/>
</dbReference>
<dbReference type="PROSITE" id="PS51844">
    <property type="entry name" value="SH3_LIKE"/>
    <property type="match status" value="1"/>
</dbReference>
<dbReference type="FunFam" id="1.20.58.530:FF:000001">
    <property type="entry name" value="Myosin heavy chain"/>
    <property type="match status" value="1"/>
</dbReference>
<evidence type="ECO:0000256" key="14">
    <source>
        <dbReference type="SAM" id="Coils"/>
    </source>
</evidence>
<keyword evidence="9 13" id="KW-0518">Myosin</keyword>